<sequence>MAARMAVVHRPSGEASFLRAKKAPSLEPAPLKAMTEKDFDFINRMDSDVEGRRRTAFMEQLKKDPRFRPEMLEPAKSKFQTVTLVGGPIVKTHKSTKNGYEGQKHKWGPLGGWY</sequence>
<evidence type="ECO:0000313" key="1">
    <source>
        <dbReference type="EMBL" id="KOO26082.1"/>
    </source>
</evidence>
<accession>A0A0M0JIC9</accession>
<dbReference type="EMBL" id="JWZX01002894">
    <property type="protein sequence ID" value="KOO26082.1"/>
    <property type="molecule type" value="Genomic_DNA"/>
</dbReference>
<dbReference type="AlphaFoldDB" id="A0A0M0JIC9"/>
<comment type="caution">
    <text evidence="1">The sequence shown here is derived from an EMBL/GenBank/DDBJ whole genome shotgun (WGS) entry which is preliminary data.</text>
</comment>
<protein>
    <submittedName>
        <fullName evidence="1">Uncharacterized protein</fullName>
    </submittedName>
</protein>
<organism evidence="1 2">
    <name type="scientific">Chrysochromulina tobinii</name>
    <dbReference type="NCBI Taxonomy" id="1460289"/>
    <lineage>
        <taxon>Eukaryota</taxon>
        <taxon>Haptista</taxon>
        <taxon>Haptophyta</taxon>
        <taxon>Prymnesiophyceae</taxon>
        <taxon>Prymnesiales</taxon>
        <taxon>Chrysochromulinaceae</taxon>
        <taxon>Chrysochromulina</taxon>
    </lineage>
</organism>
<proteinExistence type="predicted"/>
<reference evidence="2" key="1">
    <citation type="journal article" date="2015" name="PLoS Genet.">
        <title>Genome Sequence and Transcriptome Analyses of Chrysochromulina tobin: Metabolic Tools for Enhanced Algal Fitness in the Prominent Order Prymnesiales (Haptophyceae).</title>
        <authorList>
            <person name="Hovde B.T."/>
            <person name="Deodato C.R."/>
            <person name="Hunsperger H.M."/>
            <person name="Ryken S.A."/>
            <person name="Yost W."/>
            <person name="Jha R.K."/>
            <person name="Patterson J."/>
            <person name="Monnat R.J. Jr."/>
            <person name="Barlow S.B."/>
            <person name="Starkenburg S.R."/>
            <person name="Cattolico R.A."/>
        </authorList>
    </citation>
    <scope>NUCLEOTIDE SEQUENCE</scope>
    <source>
        <strain evidence="2">CCMP291</strain>
    </source>
</reference>
<dbReference type="OrthoDB" id="10466112at2759"/>
<gene>
    <name evidence="1" type="ORF">Ctob_001770</name>
</gene>
<name>A0A0M0JIC9_9EUKA</name>
<keyword evidence="2" id="KW-1185">Reference proteome</keyword>
<dbReference type="Proteomes" id="UP000037460">
    <property type="component" value="Unassembled WGS sequence"/>
</dbReference>
<evidence type="ECO:0000313" key="2">
    <source>
        <dbReference type="Proteomes" id="UP000037460"/>
    </source>
</evidence>